<dbReference type="PROSITE" id="PS51285">
    <property type="entry name" value="AGC_KINASE_CTER"/>
    <property type="match status" value="1"/>
</dbReference>
<dbReference type="InterPro" id="IPR017892">
    <property type="entry name" value="Pkinase_C"/>
</dbReference>
<dbReference type="Pfam" id="PF00069">
    <property type="entry name" value="Pkinase"/>
    <property type="match status" value="1"/>
</dbReference>
<evidence type="ECO:0000256" key="13">
    <source>
        <dbReference type="SAM" id="Coils"/>
    </source>
</evidence>
<evidence type="ECO:0000256" key="6">
    <source>
        <dbReference type="ARBA" id="ARBA00022737"/>
    </source>
</evidence>
<dbReference type="Gene3D" id="3.30.200.20">
    <property type="entry name" value="Phosphorylase Kinase, domain 1"/>
    <property type="match status" value="2"/>
</dbReference>
<evidence type="ECO:0000313" key="17">
    <source>
        <dbReference type="EMBL" id="PVD22125.1"/>
    </source>
</evidence>
<keyword evidence="8" id="KW-0418">Kinase</keyword>
<evidence type="ECO:0000256" key="9">
    <source>
        <dbReference type="ARBA" id="ARBA00022840"/>
    </source>
</evidence>
<keyword evidence="4" id="KW-0597">Phosphoprotein</keyword>
<dbReference type="PROSITE" id="PS00108">
    <property type="entry name" value="PROTEIN_KINASE_ST"/>
    <property type="match status" value="1"/>
</dbReference>
<feature type="compositionally biased region" description="Polar residues" evidence="14">
    <location>
        <begin position="397"/>
        <end position="426"/>
    </location>
</feature>
<feature type="region of interest" description="Disordered" evidence="14">
    <location>
        <begin position="335"/>
        <end position="455"/>
    </location>
</feature>
<dbReference type="Pfam" id="PF00433">
    <property type="entry name" value="Pkinase_C"/>
    <property type="match status" value="1"/>
</dbReference>
<comment type="caution">
    <text evidence="17">The sequence shown here is derived from an EMBL/GenBank/DDBJ whole genome shotgun (WGS) entry which is preliminary data.</text>
</comment>
<dbReference type="SUPFAM" id="SSF56112">
    <property type="entry name" value="Protein kinase-like (PK-like)"/>
    <property type="match status" value="1"/>
</dbReference>
<evidence type="ECO:0000256" key="7">
    <source>
        <dbReference type="ARBA" id="ARBA00022741"/>
    </source>
</evidence>
<dbReference type="PROSITE" id="PS50011">
    <property type="entry name" value="PROTEIN_KINASE_DOM"/>
    <property type="match status" value="1"/>
</dbReference>
<dbReference type="STRING" id="400727.A0A2T7NLT6"/>
<feature type="binding site" evidence="12">
    <location>
        <position position="40"/>
    </location>
    <ligand>
        <name>ATP</name>
        <dbReference type="ChEBI" id="CHEBI:30616"/>
    </ligand>
</feature>
<evidence type="ECO:0000256" key="5">
    <source>
        <dbReference type="ARBA" id="ARBA00022679"/>
    </source>
</evidence>
<dbReference type="Proteomes" id="UP000245119">
    <property type="component" value="Linkage Group LG11"/>
</dbReference>
<evidence type="ECO:0000259" key="15">
    <source>
        <dbReference type="PROSITE" id="PS50011"/>
    </source>
</evidence>
<dbReference type="SMART" id="SM00133">
    <property type="entry name" value="S_TK_X"/>
    <property type="match status" value="1"/>
</dbReference>
<dbReference type="SMART" id="SM00220">
    <property type="entry name" value="S_TKc"/>
    <property type="match status" value="1"/>
</dbReference>
<evidence type="ECO:0000256" key="14">
    <source>
        <dbReference type="SAM" id="MobiDB-lite"/>
    </source>
</evidence>
<evidence type="ECO:0000256" key="3">
    <source>
        <dbReference type="ARBA" id="ARBA00022527"/>
    </source>
</evidence>
<protein>
    <recommendedName>
        <fullName evidence="2">non-specific serine/threonine protein kinase</fullName>
        <ecNumber evidence="2">2.7.11.1</ecNumber>
    </recommendedName>
</protein>
<keyword evidence="7 12" id="KW-0547">Nucleotide-binding</keyword>
<gene>
    <name evidence="17" type="ORF">C0Q70_17929</name>
</gene>
<feature type="compositionally biased region" description="Low complexity" evidence="14">
    <location>
        <begin position="427"/>
        <end position="448"/>
    </location>
</feature>
<accession>A0A2T7NLT6</accession>
<comment type="cofactor">
    <cofactor evidence="1">
        <name>Mg(2+)</name>
        <dbReference type="ChEBI" id="CHEBI:18420"/>
    </cofactor>
</comment>
<name>A0A2T7NLT6_POMCA</name>
<evidence type="ECO:0000259" key="16">
    <source>
        <dbReference type="PROSITE" id="PS51285"/>
    </source>
</evidence>
<keyword evidence="5" id="KW-0808">Transferase</keyword>
<dbReference type="FunFam" id="1.10.510.10:FF:000109">
    <property type="entry name" value="Ribosomal protein S6 kinase"/>
    <property type="match status" value="1"/>
</dbReference>
<evidence type="ECO:0000256" key="1">
    <source>
        <dbReference type="ARBA" id="ARBA00001946"/>
    </source>
</evidence>
<comment type="catalytic activity">
    <reaction evidence="11">
        <text>L-seryl-[protein] + ATP = O-phospho-L-seryl-[protein] + ADP + H(+)</text>
        <dbReference type="Rhea" id="RHEA:17989"/>
        <dbReference type="Rhea" id="RHEA-COMP:9863"/>
        <dbReference type="Rhea" id="RHEA-COMP:11604"/>
        <dbReference type="ChEBI" id="CHEBI:15378"/>
        <dbReference type="ChEBI" id="CHEBI:29999"/>
        <dbReference type="ChEBI" id="CHEBI:30616"/>
        <dbReference type="ChEBI" id="CHEBI:83421"/>
        <dbReference type="ChEBI" id="CHEBI:456216"/>
        <dbReference type="EC" id="2.7.11.1"/>
    </reaction>
</comment>
<feature type="compositionally biased region" description="Polar residues" evidence="14">
    <location>
        <begin position="349"/>
        <end position="369"/>
    </location>
</feature>
<dbReference type="PANTHER" id="PTHR24351">
    <property type="entry name" value="RIBOSOMAL PROTEIN S6 KINASE"/>
    <property type="match status" value="1"/>
</dbReference>
<keyword evidence="3" id="KW-0723">Serine/threonine-protein kinase</keyword>
<dbReference type="GO" id="GO:0106310">
    <property type="term" value="F:protein serine kinase activity"/>
    <property type="evidence" value="ECO:0007669"/>
    <property type="project" value="RHEA"/>
</dbReference>
<organism evidence="17 18">
    <name type="scientific">Pomacea canaliculata</name>
    <name type="common">Golden apple snail</name>
    <dbReference type="NCBI Taxonomy" id="400727"/>
    <lineage>
        <taxon>Eukaryota</taxon>
        <taxon>Metazoa</taxon>
        <taxon>Spiralia</taxon>
        <taxon>Lophotrochozoa</taxon>
        <taxon>Mollusca</taxon>
        <taxon>Gastropoda</taxon>
        <taxon>Caenogastropoda</taxon>
        <taxon>Architaenioglossa</taxon>
        <taxon>Ampullarioidea</taxon>
        <taxon>Ampullariidae</taxon>
        <taxon>Pomacea</taxon>
    </lineage>
</organism>
<evidence type="ECO:0000256" key="10">
    <source>
        <dbReference type="ARBA" id="ARBA00047899"/>
    </source>
</evidence>
<feature type="region of interest" description="Disordered" evidence="14">
    <location>
        <begin position="555"/>
        <end position="585"/>
    </location>
</feature>
<dbReference type="GO" id="GO:0005524">
    <property type="term" value="F:ATP binding"/>
    <property type="evidence" value="ECO:0007669"/>
    <property type="project" value="UniProtKB-UniRule"/>
</dbReference>
<dbReference type="InterPro" id="IPR000719">
    <property type="entry name" value="Prot_kinase_dom"/>
</dbReference>
<evidence type="ECO:0000256" key="4">
    <source>
        <dbReference type="ARBA" id="ARBA00022553"/>
    </source>
</evidence>
<dbReference type="EMBL" id="PZQS01000011">
    <property type="protein sequence ID" value="PVD22125.1"/>
    <property type="molecule type" value="Genomic_DNA"/>
</dbReference>
<evidence type="ECO:0000313" key="18">
    <source>
        <dbReference type="Proteomes" id="UP000245119"/>
    </source>
</evidence>
<dbReference type="EC" id="2.7.11.1" evidence="2"/>
<reference evidence="17 18" key="1">
    <citation type="submission" date="2018-04" db="EMBL/GenBank/DDBJ databases">
        <title>The genome of golden apple snail Pomacea canaliculata provides insight into stress tolerance and invasive adaptation.</title>
        <authorList>
            <person name="Liu C."/>
            <person name="Liu B."/>
            <person name="Ren Y."/>
            <person name="Zhang Y."/>
            <person name="Wang H."/>
            <person name="Li S."/>
            <person name="Jiang F."/>
            <person name="Yin L."/>
            <person name="Zhang G."/>
            <person name="Qian W."/>
            <person name="Fan W."/>
        </authorList>
    </citation>
    <scope>NUCLEOTIDE SEQUENCE [LARGE SCALE GENOMIC DNA]</scope>
    <source>
        <strain evidence="17">SZHN2017</strain>
        <tissue evidence="17">Muscle</tissue>
    </source>
</reference>
<dbReference type="InterPro" id="IPR000961">
    <property type="entry name" value="AGC-kinase_C"/>
</dbReference>
<comment type="catalytic activity">
    <reaction evidence="10">
        <text>L-threonyl-[protein] + ATP = O-phospho-L-threonyl-[protein] + ADP + H(+)</text>
        <dbReference type="Rhea" id="RHEA:46608"/>
        <dbReference type="Rhea" id="RHEA-COMP:11060"/>
        <dbReference type="Rhea" id="RHEA-COMP:11605"/>
        <dbReference type="ChEBI" id="CHEBI:15378"/>
        <dbReference type="ChEBI" id="CHEBI:30013"/>
        <dbReference type="ChEBI" id="CHEBI:30616"/>
        <dbReference type="ChEBI" id="CHEBI:61977"/>
        <dbReference type="ChEBI" id="CHEBI:456216"/>
        <dbReference type="EC" id="2.7.11.1"/>
    </reaction>
</comment>
<feature type="coiled-coil region" evidence="13">
    <location>
        <begin position="660"/>
        <end position="687"/>
    </location>
</feature>
<keyword evidence="6" id="KW-0677">Repeat</keyword>
<evidence type="ECO:0000256" key="8">
    <source>
        <dbReference type="ARBA" id="ARBA00022777"/>
    </source>
</evidence>
<dbReference type="PROSITE" id="PS00107">
    <property type="entry name" value="PROTEIN_KINASE_ATP"/>
    <property type="match status" value="1"/>
</dbReference>
<keyword evidence="9 12" id="KW-0067">ATP-binding</keyword>
<proteinExistence type="predicted"/>
<dbReference type="OrthoDB" id="6046418at2759"/>
<dbReference type="AlphaFoldDB" id="A0A2T7NLT6"/>
<sequence>MEVGDKDFKNIAVIGKGGYGKITLVRKITGSDSGRLYAIKQTESSVENNVRYICQNDSPVVTRVLFLSDYVNGGDMHTRMSIHGRLTEGQVRFYIGELVLALQHLHQLKIVHGDLKPENILLDSLGHVVLTDFGLSRFLSCDKDEKYRPCGTTAYMAPEIIIYSKGERPGHPVDWWALGVITYEFLTGLSPFALHGAEDSTAVSRRILKNSPLYPSTMSLKARDLVKGLLRTDPDKRLGTHGAGELKKTLFFDGLRWKDLEKKKIAAPFVPRLENDFDVSNFDKEFTNMAIEETAEVASMPGKYDSNNLCSSTYSSSKLFEGFYYVPPAMHVADSPNSELPDTRRIEPTSATANVPRRTNCTSSNTCHSELSPRCAASPPCTSPSMTSETRDKQRRTMYNSSRGPTASPSFSVTKGSNGLRGSTEATSSSPSGVTVGSSPRSSPSESRLMPTKCERANEVDDVDDLKDSLNVMAAAAVSCKRRREKKKSNRNFFTLPREDLKMSDRLLLIFMLMLVTRGVIVVTHGHAELATPRHGGLGDNSDSFHNDSSDHQVEIATQRSSPAIASFGNTETGERRRRYSVEDSSSSSPVRLAVAMKALELENKQLKFTLKELQATTEKFATKWQESNFAISQLTAVNQQQQLAIGQLQLQVSQLSTNTMKLQDENEALHTQVRSLQEKADSALEEGLTSQVIQLQQKDQELMQTIINRSK</sequence>
<evidence type="ECO:0000256" key="11">
    <source>
        <dbReference type="ARBA" id="ARBA00048679"/>
    </source>
</evidence>
<evidence type="ECO:0000256" key="2">
    <source>
        <dbReference type="ARBA" id="ARBA00012513"/>
    </source>
</evidence>
<feature type="domain" description="AGC-kinase C-terminal" evidence="16">
    <location>
        <begin position="253"/>
        <end position="335"/>
    </location>
</feature>
<evidence type="ECO:0000256" key="12">
    <source>
        <dbReference type="PROSITE-ProRule" id="PRU10141"/>
    </source>
</evidence>
<dbReference type="GO" id="GO:0004674">
    <property type="term" value="F:protein serine/threonine kinase activity"/>
    <property type="evidence" value="ECO:0007669"/>
    <property type="project" value="UniProtKB-KW"/>
</dbReference>
<feature type="compositionally biased region" description="Polar residues" evidence="14">
    <location>
        <begin position="556"/>
        <end position="572"/>
    </location>
</feature>
<dbReference type="InterPro" id="IPR017441">
    <property type="entry name" value="Protein_kinase_ATP_BS"/>
</dbReference>
<dbReference type="InterPro" id="IPR011009">
    <property type="entry name" value="Kinase-like_dom_sf"/>
</dbReference>
<dbReference type="InterPro" id="IPR008271">
    <property type="entry name" value="Ser/Thr_kinase_AS"/>
</dbReference>
<dbReference type="Gene3D" id="1.10.510.10">
    <property type="entry name" value="Transferase(Phosphotransferase) domain 1"/>
    <property type="match status" value="1"/>
</dbReference>
<keyword evidence="13" id="KW-0175">Coiled coil</keyword>
<keyword evidence="18" id="KW-1185">Reference proteome</keyword>
<feature type="domain" description="Protein kinase" evidence="15">
    <location>
        <begin position="8"/>
        <end position="252"/>
    </location>
</feature>